<dbReference type="AlphaFoldDB" id="A0A8X6MLT7"/>
<keyword evidence="2" id="KW-1185">Reference proteome</keyword>
<accession>A0A8X6MLT7</accession>
<organism evidence="1 2">
    <name type="scientific">Trichonephila inaurata madagascariensis</name>
    <dbReference type="NCBI Taxonomy" id="2747483"/>
    <lineage>
        <taxon>Eukaryota</taxon>
        <taxon>Metazoa</taxon>
        <taxon>Ecdysozoa</taxon>
        <taxon>Arthropoda</taxon>
        <taxon>Chelicerata</taxon>
        <taxon>Arachnida</taxon>
        <taxon>Araneae</taxon>
        <taxon>Araneomorphae</taxon>
        <taxon>Entelegynae</taxon>
        <taxon>Araneoidea</taxon>
        <taxon>Nephilidae</taxon>
        <taxon>Trichonephila</taxon>
        <taxon>Trichonephila inaurata</taxon>
    </lineage>
</organism>
<sequence>MSKEIVSLSVWSYFSGEVVFHSGQEKLIRSTCWETFYRKPLNRMDESVQCVLTACVLHSSTFRLIVFVCTGFLPIVSKTFAETTSRHK</sequence>
<evidence type="ECO:0000313" key="1">
    <source>
        <dbReference type="EMBL" id="GFS64029.1"/>
    </source>
</evidence>
<name>A0A8X6MLT7_9ARAC</name>
<gene>
    <name evidence="1" type="ORF">TNIN_386751</name>
</gene>
<evidence type="ECO:0000313" key="2">
    <source>
        <dbReference type="Proteomes" id="UP000886998"/>
    </source>
</evidence>
<proteinExistence type="predicted"/>
<reference evidence="1" key="1">
    <citation type="submission" date="2020-08" db="EMBL/GenBank/DDBJ databases">
        <title>Multicomponent nature underlies the extraordinary mechanical properties of spider dragline silk.</title>
        <authorList>
            <person name="Kono N."/>
            <person name="Nakamura H."/>
            <person name="Mori M."/>
            <person name="Yoshida Y."/>
            <person name="Ohtoshi R."/>
            <person name="Malay A.D."/>
            <person name="Moran D.A.P."/>
            <person name="Tomita M."/>
            <person name="Numata K."/>
            <person name="Arakawa K."/>
        </authorList>
    </citation>
    <scope>NUCLEOTIDE SEQUENCE</scope>
</reference>
<protein>
    <submittedName>
        <fullName evidence="1">Uncharacterized protein</fullName>
    </submittedName>
</protein>
<comment type="caution">
    <text evidence="1">The sequence shown here is derived from an EMBL/GenBank/DDBJ whole genome shotgun (WGS) entry which is preliminary data.</text>
</comment>
<dbReference type="Proteomes" id="UP000886998">
    <property type="component" value="Unassembled WGS sequence"/>
</dbReference>
<dbReference type="EMBL" id="BMAV01027985">
    <property type="protein sequence ID" value="GFS64029.1"/>
    <property type="molecule type" value="Genomic_DNA"/>
</dbReference>